<keyword evidence="3" id="KW-1185">Reference proteome</keyword>
<dbReference type="RefSeq" id="WP_134843951.1">
    <property type="nucleotide sequence ID" value="NZ_JAXWHX010000130.1"/>
</dbReference>
<keyword evidence="1" id="KW-0472">Membrane</keyword>
<evidence type="ECO:0000313" key="2">
    <source>
        <dbReference type="EMBL" id="TFH78351.1"/>
    </source>
</evidence>
<keyword evidence="1" id="KW-1133">Transmembrane helix</keyword>
<feature type="transmembrane region" description="Helical" evidence="1">
    <location>
        <begin position="12"/>
        <end position="31"/>
    </location>
</feature>
<accession>A0A4Y8VCD8</accession>
<reference evidence="2 3" key="1">
    <citation type="submission" date="2019-02" db="EMBL/GenBank/DDBJ databases">
        <title>Draft Genome Sequence of the Prevotella sp. BCRC 81118, Isolated from Human Feces.</title>
        <authorList>
            <person name="Huang C.-H."/>
        </authorList>
    </citation>
    <scope>NUCLEOTIDE SEQUENCE [LARGE SCALE GENOMIC DNA]</scope>
    <source>
        <strain evidence="2 3">BCRC 81118</strain>
    </source>
</reference>
<name>A0A4Y8VCD8_9BACT</name>
<sequence>MQRITHKRIRISWLLLLVYIPMLLVVTFHHHGEAQGSQAGFYCADCAHHIHHDGHLIALQNTMHDCVLCQLQSTPYLAPSLVVWVALAVLHFSPRRAYCSPCLCRAKGVKSTRAPPYYLFH</sequence>
<dbReference type="Proteomes" id="UP000297872">
    <property type="component" value="Unassembled WGS sequence"/>
</dbReference>
<dbReference type="EMBL" id="SGVY01000032">
    <property type="protein sequence ID" value="TFH78351.1"/>
    <property type="molecule type" value="Genomic_DNA"/>
</dbReference>
<evidence type="ECO:0000256" key="1">
    <source>
        <dbReference type="SAM" id="Phobius"/>
    </source>
</evidence>
<protein>
    <submittedName>
        <fullName evidence="2">Uncharacterized protein</fullName>
    </submittedName>
</protein>
<gene>
    <name evidence="2" type="ORF">EXN75_11640</name>
</gene>
<proteinExistence type="predicted"/>
<feature type="transmembrane region" description="Helical" evidence="1">
    <location>
        <begin position="76"/>
        <end position="93"/>
    </location>
</feature>
<keyword evidence="1" id="KW-0812">Transmembrane</keyword>
<comment type="caution">
    <text evidence="2">The sequence shown here is derived from an EMBL/GenBank/DDBJ whole genome shotgun (WGS) entry which is preliminary data.</text>
</comment>
<dbReference type="AlphaFoldDB" id="A0A4Y8VCD8"/>
<dbReference type="OrthoDB" id="1080842at2"/>
<organism evidence="2 3">
    <name type="scientific">Segatella hominis</name>
    <dbReference type="NCBI Taxonomy" id="2518605"/>
    <lineage>
        <taxon>Bacteria</taxon>
        <taxon>Pseudomonadati</taxon>
        <taxon>Bacteroidota</taxon>
        <taxon>Bacteroidia</taxon>
        <taxon>Bacteroidales</taxon>
        <taxon>Prevotellaceae</taxon>
        <taxon>Segatella</taxon>
    </lineage>
</organism>
<evidence type="ECO:0000313" key="3">
    <source>
        <dbReference type="Proteomes" id="UP000297872"/>
    </source>
</evidence>
<dbReference type="GeneID" id="302995930"/>